<dbReference type="GO" id="GO:0003677">
    <property type="term" value="F:DNA binding"/>
    <property type="evidence" value="ECO:0007669"/>
    <property type="project" value="InterPro"/>
</dbReference>
<name>X1FYV2_9ZZZZ</name>
<dbReference type="GO" id="GO:0006281">
    <property type="term" value="P:DNA repair"/>
    <property type="evidence" value="ECO:0007669"/>
    <property type="project" value="InterPro"/>
</dbReference>
<gene>
    <name evidence="2" type="ORF">S03H2_10309</name>
</gene>
<accession>X1FYV2</accession>
<protein>
    <recommendedName>
        <fullName evidence="1">Helix-hairpin-helix DNA-binding motif class 1 domain-containing protein</fullName>
    </recommendedName>
</protein>
<organism evidence="2">
    <name type="scientific">marine sediment metagenome</name>
    <dbReference type="NCBI Taxonomy" id="412755"/>
    <lineage>
        <taxon>unclassified sequences</taxon>
        <taxon>metagenomes</taxon>
        <taxon>ecological metagenomes</taxon>
    </lineage>
</organism>
<dbReference type="InterPro" id="IPR003583">
    <property type="entry name" value="Hlx-hairpin-Hlx_DNA-bd_motif"/>
</dbReference>
<reference evidence="2" key="1">
    <citation type="journal article" date="2014" name="Front. Microbiol.">
        <title>High frequency of phylogenetically diverse reductive dehalogenase-homologous genes in deep subseafloor sedimentary metagenomes.</title>
        <authorList>
            <person name="Kawai M."/>
            <person name="Futagami T."/>
            <person name="Toyoda A."/>
            <person name="Takaki Y."/>
            <person name="Nishi S."/>
            <person name="Hori S."/>
            <person name="Arai W."/>
            <person name="Tsubouchi T."/>
            <person name="Morono Y."/>
            <person name="Uchiyama I."/>
            <person name="Ito T."/>
            <person name="Fujiyama A."/>
            <person name="Inagaki F."/>
            <person name="Takami H."/>
        </authorList>
    </citation>
    <scope>NUCLEOTIDE SEQUENCE</scope>
    <source>
        <strain evidence="2">Expedition CK06-06</strain>
    </source>
</reference>
<dbReference type="Pfam" id="PF14520">
    <property type="entry name" value="HHH_5"/>
    <property type="match status" value="2"/>
</dbReference>
<evidence type="ECO:0000259" key="1">
    <source>
        <dbReference type="SMART" id="SM00278"/>
    </source>
</evidence>
<feature type="domain" description="Helix-hairpin-helix DNA-binding motif class 1" evidence="1">
    <location>
        <begin position="11"/>
        <end position="30"/>
    </location>
</feature>
<proteinExistence type="predicted"/>
<feature type="domain" description="Helix-hairpin-helix DNA-binding motif class 1" evidence="1">
    <location>
        <begin position="157"/>
        <end position="176"/>
    </location>
</feature>
<evidence type="ECO:0000313" key="2">
    <source>
        <dbReference type="EMBL" id="GAH34479.1"/>
    </source>
</evidence>
<sequence>SKEVIVEVIPDDLLTISGINQTSVKRLTKLGVTSKSDLLDYEDIERLRKALRMSLPKLEKILASIGRILSPVEVTEAQHFDPTSQPVINVKGVGPKAFQKLGQNGIVSVQDLLNTDFSKLSGIPETSFNRWKKNAAILAGQQQKEIPPITKKSADISELTSIQGIGVKTAEKLKDAGVTNVFELSNYSNLDELSEKTKLTKKRLLTWQSRAKSSS</sequence>
<feature type="domain" description="Helix-hairpin-helix DNA-binding motif class 1" evidence="1">
    <location>
        <begin position="85"/>
        <end position="104"/>
    </location>
</feature>
<dbReference type="Gene3D" id="1.10.150.20">
    <property type="entry name" value="5' to 3' exonuclease, C-terminal subdomain"/>
    <property type="match status" value="2"/>
</dbReference>
<dbReference type="AlphaFoldDB" id="X1FYV2"/>
<comment type="caution">
    <text evidence="2">The sequence shown here is derived from an EMBL/GenBank/DDBJ whole genome shotgun (WGS) entry which is preliminary data.</text>
</comment>
<feature type="non-terminal residue" evidence="2">
    <location>
        <position position="1"/>
    </location>
</feature>
<dbReference type="EMBL" id="BARU01005311">
    <property type="protein sequence ID" value="GAH34479.1"/>
    <property type="molecule type" value="Genomic_DNA"/>
</dbReference>
<dbReference type="SMART" id="SM00278">
    <property type="entry name" value="HhH1"/>
    <property type="match status" value="3"/>
</dbReference>